<evidence type="ECO:0000313" key="2">
    <source>
        <dbReference type="EMBL" id="KAK5973620.1"/>
    </source>
</evidence>
<comment type="caution">
    <text evidence="2">The sequence shown here is derived from an EMBL/GenBank/DDBJ whole genome shotgun (WGS) entry which is preliminary data.</text>
</comment>
<dbReference type="PANTHER" id="PTHR12087:SF0">
    <property type="entry name" value="ORIGIN RECOGNITION COMPLEX SUBUNIT 4"/>
    <property type="match status" value="1"/>
</dbReference>
<dbReference type="Proteomes" id="UP001331761">
    <property type="component" value="Unassembled WGS sequence"/>
</dbReference>
<dbReference type="EMBL" id="WIXE01015261">
    <property type="protein sequence ID" value="KAK5973620.1"/>
    <property type="molecule type" value="Genomic_DNA"/>
</dbReference>
<dbReference type="PANTHER" id="PTHR12087">
    <property type="entry name" value="ORIGIN RECOGNITION COMPLEX SUBUNIT 4"/>
    <property type="match status" value="1"/>
</dbReference>
<proteinExistence type="predicted"/>
<feature type="domain" description="ATPase AAA-type core" evidence="1">
    <location>
        <begin position="52"/>
        <end position="162"/>
    </location>
</feature>
<accession>A0AAN8F5P0</accession>
<evidence type="ECO:0000313" key="3">
    <source>
        <dbReference type="Proteomes" id="UP001331761"/>
    </source>
</evidence>
<dbReference type="GO" id="GO:0003688">
    <property type="term" value="F:DNA replication origin binding"/>
    <property type="evidence" value="ECO:0007669"/>
    <property type="project" value="TreeGrafter"/>
</dbReference>
<dbReference type="GO" id="GO:0016887">
    <property type="term" value="F:ATP hydrolysis activity"/>
    <property type="evidence" value="ECO:0007669"/>
    <property type="project" value="InterPro"/>
</dbReference>
<dbReference type="InterPro" id="IPR016527">
    <property type="entry name" value="ORC4"/>
</dbReference>
<organism evidence="2 3">
    <name type="scientific">Trichostrongylus colubriformis</name>
    <name type="common">Black scour worm</name>
    <dbReference type="NCBI Taxonomy" id="6319"/>
    <lineage>
        <taxon>Eukaryota</taxon>
        <taxon>Metazoa</taxon>
        <taxon>Ecdysozoa</taxon>
        <taxon>Nematoda</taxon>
        <taxon>Chromadorea</taxon>
        <taxon>Rhabditida</taxon>
        <taxon>Rhabditina</taxon>
        <taxon>Rhabditomorpha</taxon>
        <taxon>Strongyloidea</taxon>
        <taxon>Trichostrongylidae</taxon>
        <taxon>Trichostrongylus</taxon>
    </lineage>
</organism>
<gene>
    <name evidence="2" type="ORF">GCK32_015976</name>
</gene>
<dbReference type="GO" id="GO:0005524">
    <property type="term" value="F:ATP binding"/>
    <property type="evidence" value="ECO:0007669"/>
    <property type="project" value="InterPro"/>
</dbReference>
<keyword evidence="3" id="KW-1185">Reference proteome</keyword>
<protein>
    <recommendedName>
        <fullName evidence="1">ATPase AAA-type core domain-containing protein</fullName>
    </recommendedName>
</protein>
<name>A0AAN8F5P0_TRICO</name>
<dbReference type="AlphaFoldDB" id="A0AAN8F5P0"/>
<dbReference type="Gene3D" id="3.40.50.300">
    <property type="entry name" value="P-loop containing nucleotide triphosphate hydrolases"/>
    <property type="match status" value="1"/>
</dbReference>
<evidence type="ECO:0000259" key="1">
    <source>
        <dbReference type="Pfam" id="PF00004"/>
    </source>
</evidence>
<dbReference type="InterPro" id="IPR003959">
    <property type="entry name" value="ATPase_AAA_core"/>
</dbReference>
<dbReference type="GO" id="GO:0006270">
    <property type="term" value="P:DNA replication initiation"/>
    <property type="evidence" value="ECO:0007669"/>
    <property type="project" value="TreeGrafter"/>
</dbReference>
<dbReference type="GO" id="GO:0005664">
    <property type="term" value="C:nuclear origin of replication recognition complex"/>
    <property type="evidence" value="ECO:0007669"/>
    <property type="project" value="TreeGrafter"/>
</dbReference>
<sequence length="226" mass="25137">MGKAMVADLHGSAREALANMKCFIADVDEEKKALENVVSRFAASGEGNACVVVGRGESGRTTVVKNAVEEFDLTAKLIIVSVAQLGSEKNTLQMLTDDKDVKSCVLIIEDADELATRQRQSLLYLLLDTTRKGSDHQWLVFLMVQNQNFITSLEKRVRSRLPMTRIVFQPASTLDDYVNVFGRFLAVEGAETSKEWTALIKNFMADAVVLAELNYLYSVLFLVKCF</sequence>
<dbReference type="Pfam" id="PF00004">
    <property type="entry name" value="AAA"/>
    <property type="match status" value="1"/>
</dbReference>
<reference evidence="2 3" key="1">
    <citation type="submission" date="2019-10" db="EMBL/GenBank/DDBJ databases">
        <title>Assembly and Annotation for the nematode Trichostrongylus colubriformis.</title>
        <authorList>
            <person name="Martin J."/>
        </authorList>
    </citation>
    <scope>NUCLEOTIDE SEQUENCE [LARGE SCALE GENOMIC DNA]</scope>
    <source>
        <strain evidence="2">G859</strain>
        <tissue evidence="2">Whole worm</tissue>
    </source>
</reference>
<dbReference type="SUPFAM" id="SSF52540">
    <property type="entry name" value="P-loop containing nucleoside triphosphate hydrolases"/>
    <property type="match status" value="1"/>
</dbReference>
<dbReference type="InterPro" id="IPR027417">
    <property type="entry name" value="P-loop_NTPase"/>
</dbReference>